<evidence type="ECO:0000313" key="20">
    <source>
        <dbReference type="Proteomes" id="UP001180020"/>
    </source>
</evidence>
<reference evidence="19" key="1">
    <citation type="journal article" date="2023" name="Nat. Commun.">
        <title>Diploid and tetraploid genomes of Acorus and the evolution of monocots.</title>
        <authorList>
            <person name="Ma L."/>
            <person name="Liu K.W."/>
            <person name="Li Z."/>
            <person name="Hsiao Y.Y."/>
            <person name="Qi Y."/>
            <person name="Fu T."/>
            <person name="Tang G.D."/>
            <person name="Zhang D."/>
            <person name="Sun W.H."/>
            <person name="Liu D.K."/>
            <person name="Li Y."/>
            <person name="Chen G.Z."/>
            <person name="Liu X.D."/>
            <person name="Liao X.Y."/>
            <person name="Jiang Y.T."/>
            <person name="Yu X."/>
            <person name="Hao Y."/>
            <person name="Huang J."/>
            <person name="Zhao X.W."/>
            <person name="Ke S."/>
            <person name="Chen Y.Y."/>
            <person name="Wu W.L."/>
            <person name="Hsu J.L."/>
            <person name="Lin Y.F."/>
            <person name="Huang M.D."/>
            <person name="Li C.Y."/>
            <person name="Huang L."/>
            <person name="Wang Z.W."/>
            <person name="Zhao X."/>
            <person name="Zhong W.Y."/>
            <person name="Peng D.H."/>
            <person name="Ahmad S."/>
            <person name="Lan S."/>
            <person name="Zhang J.S."/>
            <person name="Tsai W.C."/>
            <person name="Van de Peer Y."/>
            <person name="Liu Z.J."/>
        </authorList>
    </citation>
    <scope>NUCLEOTIDE SEQUENCE</scope>
    <source>
        <strain evidence="19">CP</strain>
    </source>
</reference>
<dbReference type="CDD" id="cd23509">
    <property type="entry name" value="Gnk2-like"/>
    <property type="match status" value="2"/>
</dbReference>
<dbReference type="InterPro" id="IPR008271">
    <property type="entry name" value="Ser/Thr_kinase_AS"/>
</dbReference>
<keyword evidence="12 19" id="KW-0675">Receptor</keyword>
<evidence type="ECO:0000256" key="5">
    <source>
        <dbReference type="ARBA" id="ARBA00022729"/>
    </source>
</evidence>
<feature type="signal peptide" evidence="16">
    <location>
        <begin position="1"/>
        <end position="24"/>
    </location>
</feature>
<reference evidence="19" key="2">
    <citation type="submission" date="2023-06" db="EMBL/GenBank/DDBJ databases">
        <authorList>
            <person name="Ma L."/>
            <person name="Liu K.-W."/>
            <person name="Li Z."/>
            <person name="Hsiao Y.-Y."/>
            <person name="Qi Y."/>
            <person name="Fu T."/>
            <person name="Tang G."/>
            <person name="Zhang D."/>
            <person name="Sun W.-H."/>
            <person name="Liu D.-K."/>
            <person name="Li Y."/>
            <person name="Chen G.-Z."/>
            <person name="Liu X.-D."/>
            <person name="Liao X.-Y."/>
            <person name="Jiang Y.-T."/>
            <person name="Yu X."/>
            <person name="Hao Y."/>
            <person name="Huang J."/>
            <person name="Zhao X.-W."/>
            <person name="Ke S."/>
            <person name="Chen Y.-Y."/>
            <person name="Wu W.-L."/>
            <person name="Hsu J.-L."/>
            <person name="Lin Y.-F."/>
            <person name="Huang M.-D."/>
            <person name="Li C.-Y."/>
            <person name="Huang L."/>
            <person name="Wang Z.-W."/>
            <person name="Zhao X."/>
            <person name="Zhong W.-Y."/>
            <person name="Peng D.-H."/>
            <person name="Ahmad S."/>
            <person name="Lan S."/>
            <person name="Zhang J.-S."/>
            <person name="Tsai W.-C."/>
            <person name="Van De Peer Y."/>
            <person name="Liu Z.-J."/>
        </authorList>
    </citation>
    <scope>NUCLEOTIDE SEQUENCE</scope>
    <source>
        <strain evidence="19">CP</strain>
        <tissue evidence="19">Leaves</tissue>
    </source>
</reference>
<evidence type="ECO:0000256" key="2">
    <source>
        <dbReference type="ARBA" id="ARBA00022527"/>
    </source>
</evidence>
<evidence type="ECO:0000313" key="19">
    <source>
        <dbReference type="EMBL" id="KAK1302169.1"/>
    </source>
</evidence>
<dbReference type="InterPro" id="IPR000719">
    <property type="entry name" value="Prot_kinase_dom"/>
</dbReference>
<evidence type="ECO:0000256" key="13">
    <source>
        <dbReference type="ARBA" id="ARBA00023180"/>
    </source>
</evidence>
<evidence type="ECO:0000256" key="10">
    <source>
        <dbReference type="ARBA" id="ARBA00022989"/>
    </source>
</evidence>
<keyword evidence="13" id="KW-0325">Glycoprotein</keyword>
<dbReference type="SUPFAM" id="SSF56112">
    <property type="entry name" value="Protein kinase-like (PK-like)"/>
    <property type="match status" value="1"/>
</dbReference>
<keyword evidence="5 16" id="KW-0732">Signal</keyword>
<dbReference type="InterPro" id="IPR011009">
    <property type="entry name" value="Kinase-like_dom_sf"/>
</dbReference>
<feature type="domain" description="Gnk2-homologous" evidence="18">
    <location>
        <begin position="135"/>
        <end position="237"/>
    </location>
</feature>
<comment type="subcellular location">
    <subcellularLocation>
        <location evidence="1">Membrane</location>
        <topology evidence="1">Single-pass membrane protein</topology>
    </subcellularLocation>
</comment>
<dbReference type="Proteomes" id="UP001180020">
    <property type="component" value="Unassembled WGS sequence"/>
</dbReference>
<dbReference type="InterPro" id="IPR052059">
    <property type="entry name" value="CR_Ser/Thr_kinase"/>
</dbReference>
<dbReference type="AlphaFoldDB" id="A0AAV9DMZ7"/>
<comment type="caution">
    <text evidence="19">The sequence shown here is derived from an EMBL/GenBank/DDBJ whole genome shotgun (WGS) entry which is preliminary data.</text>
</comment>
<evidence type="ECO:0000256" key="4">
    <source>
        <dbReference type="ARBA" id="ARBA00022692"/>
    </source>
</evidence>
<dbReference type="Pfam" id="PF07714">
    <property type="entry name" value="PK_Tyr_Ser-Thr"/>
    <property type="match status" value="1"/>
</dbReference>
<evidence type="ECO:0000256" key="7">
    <source>
        <dbReference type="ARBA" id="ARBA00022741"/>
    </source>
</evidence>
<evidence type="ECO:0000256" key="1">
    <source>
        <dbReference type="ARBA" id="ARBA00004167"/>
    </source>
</evidence>
<dbReference type="PROSITE" id="PS50011">
    <property type="entry name" value="PROTEIN_KINASE_DOM"/>
    <property type="match status" value="1"/>
</dbReference>
<dbReference type="FunFam" id="1.10.510.10:FF:000336">
    <property type="entry name" value="Cysteine-rich receptor-like protein kinase 2"/>
    <property type="match status" value="1"/>
</dbReference>
<dbReference type="Pfam" id="PF01657">
    <property type="entry name" value="Stress-antifung"/>
    <property type="match status" value="2"/>
</dbReference>
<keyword evidence="10 15" id="KW-1133">Transmembrane helix</keyword>
<name>A0AAV9DMZ7_ACOCL</name>
<dbReference type="Gene3D" id="3.30.430.20">
    <property type="entry name" value="Gnk2 domain, C-X8-C-X2-C motif"/>
    <property type="match status" value="2"/>
</dbReference>
<feature type="domain" description="Protein kinase" evidence="17">
    <location>
        <begin position="317"/>
        <end position="603"/>
    </location>
</feature>
<feature type="chain" id="PRO_5043653535" evidence="16">
    <location>
        <begin position="25"/>
        <end position="654"/>
    </location>
</feature>
<feature type="domain" description="Gnk2-homologous" evidence="18">
    <location>
        <begin position="28"/>
        <end position="129"/>
    </location>
</feature>
<dbReference type="EMBL" id="JAUJYO010000012">
    <property type="protein sequence ID" value="KAK1302169.1"/>
    <property type="molecule type" value="Genomic_DNA"/>
</dbReference>
<dbReference type="GO" id="GO:0005524">
    <property type="term" value="F:ATP binding"/>
    <property type="evidence" value="ECO:0007669"/>
    <property type="project" value="UniProtKB-UniRule"/>
</dbReference>
<dbReference type="Gene3D" id="1.10.510.10">
    <property type="entry name" value="Transferase(Phosphotransferase) domain 1"/>
    <property type="match status" value="1"/>
</dbReference>
<dbReference type="PROSITE" id="PS00108">
    <property type="entry name" value="PROTEIN_KINASE_ST"/>
    <property type="match status" value="1"/>
</dbReference>
<evidence type="ECO:0000256" key="16">
    <source>
        <dbReference type="SAM" id="SignalP"/>
    </source>
</evidence>
<keyword evidence="20" id="KW-1185">Reference proteome</keyword>
<dbReference type="FunFam" id="3.30.430.20:FF:000015">
    <property type="entry name" value="Cysteine-rich receptor-like protein kinase 3"/>
    <property type="match status" value="1"/>
</dbReference>
<evidence type="ECO:0000259" key="18">
    <source>
        <dbReference type="PROSITE" id="PS51473"/>
    </source>
</evidence>
<evidence type="ECO:0000256" key="12">
    <source>
        <dbReference type="ARBA" id="ARBA00023170"/>
    </source>
</evidence>
<evidence type="ECO:0000256" key="11">
    <source>
        <dbReference type="ARBA" id="ARBA00023136"/>
    </source>
</evidence>
<keyword evidence="7 14" id="KW-0547">Nucleotide-binding</keyword>
<evidence type="ECO:0000256" key="3">
    <source>
        <dbReference type="ARBA" id="ARBA00022679"/>
    </source>
</evidence>
<dbReference type="InterPro" id="IPR038408">
    <property type="entry name" value="GNK2_sf"/>
</dbReference>
<evidence type="ECO:0000256" key="9">
    <source>
        <dbReference type="ARBA" id="ARBA00022840"/>
    </source>
</evidence>
<evidence type="ECO:0000256" key="8">
    <source>
        <dbReference type="ARBA" id="ARBA00022777"/>
    </source>
</evidence>
<dbReference type="PROSITE" id="PS00107">
    <property type="entry name" value="PROTEIN_KINASE_ATP"/>
    <property type="match status" value="1"/>
</dbReference>
<dbReference type="GO" id="GO:0004674">
    <property type="term" value="F:protein serine/threonine kinase activity"/>
    <property type="evidence" value="ECO:0007669"/>
    <property type="project" value="UniProtKB-KW"/>
</dbReference>
<dbReference type="Gene3D" id="3.30.200.20">
    <property type="entry name" value="Phosphorylase Kinase, domain 1"/>
    <property type="match status" value="1"/>
</dbReference>
<sequence length="654" mass="71871">MEPPKKLPLLLLLILSSLTPLVTADARTHTIYSFCTTTLEHNSTALATNIIGVMNQIAEQMKSNGSGLAVLGVSPDRNYGLAQCYGDLSLFDCVLCYTEARSVISKCFPFNGGRTYLDGCFMRAENYSFFNEYVDPHDKAVCGNATTQDGVRFATLVKQVVSNAVAAAPLSGGYARASATMKGESAYVLANCWRTINRSDCAACLSNASEAALGCLPGSEGRALYTGCFLRYSNTDFLNAIPGNGHSKGKIIAVVVAIVSAVALVGVGLAIGNAIRKNWIIQKKRKGSNDTVELASTLYNSSLNFKYSTLERATGSFDLANKIGQGGFGSVYKGVLADGREIAVKRLFFNNKHRALDFYNEVNIISSVEHKNLVRLLGCCCSGPESLLVYEFVPNKSLNRFIFVEKSPIFVTDKEQGKLLTWEKRFAIIIGTAEGLAYLHEHSRTRIIHRDIKASNILLDQRLRAKIADFGLARSFQEDQSHISTAIVGTLGYMAPEYLAHGQLTEKADVYSFGVLLMEIVSGKQNNKSQVAVYTDSLLNEVWKHFHSETIDELIEPNILLHSNQYRDVIVEDMSRVVHVALLCTQENPLLRPAMSKTLHMLLKKDEQLPMPTKPPFTDEKTMELNGMCEVQCENYNATSSCAATISQTVVYGR</sequence>
<protein>
    <submittedName>
        <fullName evidence="19">Cysteine-rich receptor-like protein kinase 2</fullName>
    </submittedName>
</protein>
<dbReference type="InterPro" id="IPR001245">
    <property type="entry name" value="Ser-Thr/Tyr_kinase_cat_dom"/>
</dbReference>
<keyword evidence="8 19" id="KW-0418">Kinase</keyword>
<dbReference type="FunFam" id="3.30.200.20:FF:001208">
    <property type="entry name" value="Putative DUF26-domain receptor-like protein kinase family protein"/>
    <property type="match status" value="1"/>
</dbReference>
<keyword evidence="6" id="KW-0677">Repeat</keyword>
<dbReference type="SMART" id="SM00220">
    <property type="entry name" value="S_TKc"/>
    <property type="match status" value="1"/>
</dbReference>
<keyword evidence="3" id="KW-0808">Transferase</keyword>
<accession>A0AAV9DMZ7</accession>
<dbReference type="PANTHER" id="PTHR47973">
    <property type="entry name" value="CYSTEINE-RICH RECEPTOR-LIKE PROTEIN KINASE 3"/>
    <property type="match status" value="1"/>
</dbReference>
<evidence type="ECO:0000256" key="14">
    <source>
        <dbReference type="PROSITE-ProRule" id="PRU10141"/>
    </source>
</evidence>
<dbReference type="InterPro" id="IPR017441">
    <property type="entry name" value="Protein_kinase_ATP_BS"/>
</dbReference>
<proteinExistence type="predicted"/>
<dbReference type="InterPro" id="IPR002902">
    <property type="entry name" value="GNK2"/>
</dbReference>
<keyword evidence="9 14" id="KW-0067">ATP-binding</keyword>
<keyword evidence="11 15" id="KW-0472">Membrane</keyword>
<gene>
    <name evidence="19" type="primary">CRK2</name>
    <name evidence="19" type="ORF">QJS10_CPB12g00104</name>
</gene>
<dbReference type="GO" id="GO:0016020">
    <property type="term" value="C:membrane"/>
    <property type="evidence" value="ECO:0007669"/>
    <property type="project" value="UniProtKB-SubCell"/>
</dbReference>
<feature type="transmembrane region" description="Helical" evidence="15">
    <location>
        <begin position="251"/>
        <end position="275"/>
    </location>
</feature>
<keyword evidence="2" id="KW-0723">Serine/threonine-protein kinase</keyword>
<keyword evidence="4 15" id="KW-0812">Transmembrane</keyword>
<organism evidence="19 20">
    <name type="scientific">Acorus calamus</name>
    <name type="common">Sweet flag</name>
    <dbReference type="NCBI Taxonomy" id="4465"/>
    <lineage>
        <taxon>Eukaryota</taxon>
        <taxon>Viridiplantae</taxon>
        <taxon>Streptophyta</taxon>
        <taxon>Embryophyta</taxon>
        <taxon>Tracheophyta</taxon>
        <taxon>Spermatophyta</taxon>
        <taxon>Magnoliopsida</taxon>
        <taxon>Liliopsida</taxon>
        <taxon>Acoraceae</taxon>
        <taxon>Acorus</taxon>
    </lineage>
</organism>
<evidence type="ECO:0000256" key="6">
    <source>
        <dbReference type="ARBA" id="ARBA00022737"/>
    </source>
</evidence>
<evidence type="ECO:0000259" key="17">
    <source>
        <dbReference type="PROSITE" id="PS50011"/>
    </source>
</evidence>
<dbReference type="CDD" id="cd14066">
    <property type="entry name" value="STKc_IRAK"/>
    <property type="match status" value="1"/>
</dbReference>
<feature type="binding site" evidence="14">
    <location>
        <position position="345"/>
    </location>
    <ligand>
        <name>ATP</name>
        <dbReference type="ChEBI" id="CHEBI:30616"/>
    </ligand>
</feature>
<dbReference type="PROSITE" id="PS51473">
    <property type="entry name" value="GNK2"/>
    <property type="match status" value="2"/>
</dbReference>
<evidence type="ECO:0000256" key="15">
    <source>
        <dbReference type="SAM" id="Phobius"/>
    </source>
</evidence>